<evidence type="ECO:0000256" key="1">
    <source>
        <dbReference type="SAM" id="Phobius"/>
    </source>
</evidence>
<keyword evidence="1" id="KW-0812">Transmembrane</keyword>
<evidence type="ECO:0000313" key="2">
    <source>
        <dbReference type="EMBL" id="PIR70222.1"/>
    </source>
</evidence>
<keyword evidence="1" id="KW-1133">Transmembrane helix</keyword>
<protein>
    <recommendedName>
        <fullName evidence="4">Cytochrome C biogenesis protein transmembrane domain-containing protein</fullName>
    </recommendedName>
</protein>
<accession>A0A2H0TFA3</accession>
<feature type="transmembrane region" description="Helical" evidence="1">
    <location>
        <begin position="73"/>
        <end position="93"/>
    </location>
</feature>
<comment type="caution">
    <text evidence="2">The sequence shown here is derived from an EMBL/GenBank/DDBJ whole genome shotgun (WGS) entry which is preliminary data.</text>
</comment>
<feature type="transmembrane region" description="Helical" evidence="1">
    <location>
        <begin position="173"/>
        <end position="194"/>
    </location>
</feature>
<organism evidence="2 3">
    <name type="scientific">Candidatus Niyogibacteria bacterium CG10_big_fil_rev_8_21_14_0_10_42_19</name>
    <dbReference type="NCBI Taxonomy" id="1974725"/>
    <lineage>
        <taxon>Bacteria</taxon>
        <taxon>Candidatus Niyogiibacteriota</taxon>
    </lineage>
</organism>
<gene>
    <name evidence="2" type="ORF">COU46_02660</name>
</gene>
<proteinExistence type="predicted"/>
<feature type="transmembrane region" description="Helical" evidence="1">
    <location>
        <begin position="133"/>
        <end position="161"/>
    </location>
</feature>
<dbReference type="AlphaFoldDB" id="A0A2H0TFA3"/>
<feature type="transmembrane region" description="Helical" evidence="1">
    <location>
        <begin position="45"/>
        <end position="67"/>
    </location>
</feature>
<feature type="transmembrane region" description="Helical" evidence="1">
    <location>
        <begin position="6"/>
        <end position="33"/>
    </location>
</feature>
<reference evidence="3" key="1">
    <citation type="submission" date="2017-09" db="EMBL/GenBank/DDBJ databases">
        <title>Depth-based differentiation of microbial function through sediment-hosted aquifers and enrichment of novel symbionts in the deep terrestrial subsurface.</title>
        <authorList>
            <person name="Probst A.J."/>
            <person name="Ladd B."/>
            <person name="Jarett J.K."/>
            <person name="Geller-Mcgrath D.E."/>
            <person name="Sieber C.M.K."/>
            <person name="Emerson J.B."/>
            <person name="Anantharaman K."/>
            <person name="Thomas B.C."/>
            <person name="Malmstrom R."/>
            <person name="Stieglmeier M."/>
            <person name="Klingl A."/>
            <person name="Woyke T."/>
            <person name="Ryan C.M."/>
            <person name="Banfield J.F."/>
        </authorList>
    </citation>
    <scope>NUCLEOTIDE SEQUENCE [LARGE SCALE GENOMIC DNA]</scope>
</reference>
<dbReference type="Proteomes" id="UP000229383">
    <property type="component" value="Unassembled WGS sequence"/>
</dbReference>
<evidence type="ECO:0008006" key="4">
    <source>
        <dbReference type="Google" id="ProtNLM"/>
    </source>
</evidence>
<sequence>MPEGLTLGIVITAALIDSINPCVLGVLIFLIAFMIRVFKSGKMMILGGLFYSAVVYGTYLVLGLGILKATLSVGIASTVYWIAAIIAIVAGLIEIKDYFWYGKGFSLQMFPGASQRIKAYTQKIETMEKRNPALLFLMLGVLGIFVVMVELPCTGAPYLVILGLLSKGAFATAVPLLLLYNFIFIIPLLVVIGLSYFGTSSEKLESWRKDNRGLMRLGVGLFLIVLGFYMLYSLNPIF</sequence>
<dbReference type="EMBL" id="PFCN01000032">
    <property type="protein sequence ID" value="PIR70222.1"/>
    <property type="molecule type" value="Genomic_DNA"/>
</dbReference>
<feature type="transmembrane region" description="Helical" evidence="1">
    <location>
        <begin position="214"/>
        <end position="232"/>
    </location>
</feature>
<evidence type="ECO:0000313" key="3">
    <source>
        <dbReference type="Proteomes" id="UP000229383"/>
    </source>
</evidence>
<name>A0A2H0TFA3_9BACT</name>
<keyword evidence="1" id="KW-0472">Membrane</keyword>